<keyword evidence="4" id="KW-1133">Transmembrane helix</keyword>
<evidence type="ECO:0000256" key="3">
    <source>
        <dbReference type="ARBA" id="ARBA00022840"/>
    </source>
</evidence>
<keyword evidence="4" id="KW-0812">Transmembrane</keyword>
<keyword evidence="8" id="KW-1185">Reference proteome</keyword>
<reference evidence="7" key="1">
    <citation type="submission" date="2020-08" db="EMBL/GenBank/DDBJ databases">
        <title>Genome public.</title>
        <authorList>
            <person name="Liu C."/>
            <person name="Sun Q."/>
        </authorList>
    </citation>
    <scope>NUCLEOTIDE SEQUENCE</scope>
    <source>
        <strain evidence="7">BX7</strain>
    </source>
</reference>
<feature type="transmembrane region" description="Helical" evidence="4">
    <location>
        <begin position="47"/>
        <end position="67"/>
    </location>
</feature>
<dbReference type="AlphaFoldDB" id="A0A926HQP1"/>
<dbReference type="SUPFAM" id="SSF53623">
    <property type="entry name" value="MurD-like peptide ligases, catalytic domain"/>
    <property type="match status" value="1"/>
</dbReference>
<accession>A0A926HQP1</accession>
<dbReference type="EMBL" id="JACRSP010000003">
    <property type="protein sequence ID" value="MBC8536552.1"/>
    <property type="molecule type" value="Genomic_DNA"/>
</dbReference>
<dbReference type="Gene3D" id="3.90.190.20">
    <property type="entry name" value="Mur ligase, C-terminal domain"/>
    <property type="match status" value="1"/>
</dbReference>
<keyword evidence="1 7" id="KW-0436">Ligase</keyword>
<evidence type="ECO:0000259" key="6">
    <source>
        <dbReference type="Pfam" id="PF08245"/>
    </source>
</evidence>
<feature type="domain" description="Mur ligase central" evidence="6">
    <location>
        <begin position="192"/>
        <end position="379"/>
    </location>
</feature>
<keyword evidence="4" id="KW-0472">Membrane</keyword>
<gene>
    <name evidence="7" type="ORF">H8695_07630</name>
</gene>
<keyword evidence="3" id="KW-0067">ATP-binding</keyword>
<dbReference type="InterPro" id="IPR004101">
    <property type="entry name" value="Mur_ligase_C"/>
</dbReference>
<feature type="transmembrane region" description="Helical" evidence="4">
    <location>
        <begin position="110"/>
        <end position="129"/>
    </location>
</feature>
<evidence type="ECO:0000256" key="1">
    <source>
        <dbReference type="ARBA" id="ARBA00022598"/>
    </source>
</evidence>
<dbReference type="SUPFAM" id="SSF53244">
    <property type="entry name" value="MurD-like peptide ligases, peptide-binding domain"/>
    <property type="match status" value="1"/>
</dbReference>
<dbReference type="Gene3D" id="3.40.1190.10">
    <property type="entry name" value="Mur-like, catalytic domain"/>
    <property type="match status" value="1"/>
</dbReference>
<sequence length="533" mass="59876">MTLLLTFNLSMAVYIAYVFALSHRYYHMLQLNSYYNDRYYKWFRDSFKKEVSAFSMFPIMAPCFILLHRLPQYFIFWVVAIAASLYVNLSNTRRGAEKKKFVYTGRVIRMYITQGVLLLAFTGLGNLLVLYTHEIFPILLLTALAAMAEFKICWPIVTNTLNAPIERAARNHYIRDAQRILSGADGLKVIGITGSYGKTSCKYILTKLLSEQYNVLMTPESYNTPMGVVRTVREQWKPGTRYFVCEMGAKRPGDIREICDIVRPNIGWITAVGAAHLESFGSIENTARTKYELVDALPSDGLAVLNYDNEIIAARGADRPRLRYGIENSSLDFWAQDLAYGREGASFTLCSNKGLRLPLRTKLLGRHNILNIVGAAALALHEGVGEQQIAYALERLKPVPHRLEIHDRGSEILVIDDAFNSNPEGAAEALRVLGSFDSPMKILISPGMIELGDREQEENRLFGERAAAVCDYVIPVGTRRSKPIVEGLRAAGFDEERLFVAKNLKQALTQLTKIAVPGSVVLLENDLPDDLEE</sequence>
<dbReference type="Pfam" id="PF02875">
    <property type="entry name" value="Mur_ligase_C"/>
    <property type="match status" value="1"/>
</dbReference>
<dbReference type="InterPro" id="IPR036615">
    <property type="entry name" value="Mur_ligase_C_dom_sf"/>
</dbReference>
<dbReference type="GO" id="GO:0005524">
    <property type="term" value="F:ATP binding"/>
    <property type="evidence" value="ECO:0007669"/>
    <property type="project" value="UniProtKB-KW"/>
</dbReference>
<dbReference type="PANTHER" id="PTHR43024">
    <property type="entry name" value="UDP-N-ACETYLMURAMOYL-TRIPEPTIDE--D-ALANYL-D-ALANINE LIGASE"/>
    <property type="match status" value="1"/>
</dbReference>
<evidence type="ECO:0000313" key="7">
    <source>
        <dbReference type="EMBL" id="MBC8536552.1"/>
    </source>
</evidence>
<protein>
    <submittedName>
        <fullName evidence="7">UDP-N-acetylmuramoyl-tripeptide--D-alanyl-D-alanine ligase</fullName>
    </submittedName>
</protein>
<dbReference type="RefSeq" id="WP_249300394.1">
    <property type="nucleotide sequence ID" value="NZ_JACRSP010000003.1"/>
</dbReference>
<dbReference type="GO" id="GO:0016881">
    <property type="term" value="F:acid-amino acid ligase activity"/>
    <property type="evidence" value="ECO:0007669"/>
    <property type="project" value="InterPro"/>
</dbReference>
<evidence type="ECO:0000259" key="5">
    <source>
        <dbReference type="Pfam" id="PF02875"/>
    </source>
</evidence>
<evidence type="ECO:0000313" key="8">
    <source>
        <dbReference type="Proteomes" id="UP000620366"/>
    </source>
</evidence>
<dbReference type="InterPro" id="IPR051046">
    <property type="entry name" value="MurCDEF_CellWall_CoF430Synth"/>
</dbReference>
<dbReference type="PANTHER" id="PTHR43024:SF1">
    <property type="entry name" value="UDP-N-ACETYLMURAMOYL-TRIPEPTIDE--D-ALANYL-D-ALANINE LIGASE"/>
    <property type="match status" value="1"/>
</dbReference>
<comment type="caution">
    <text evidence="7">The sequence shown here is derived from an EMBL/GenBank/DDBJ whole genome shotgun (WGS) entry which is preliminary data.</text>
</comment>
<dbReference type="Pfam" id="PF08245">
    <property type="entry name" value="Mur_ligase_M"/>
    <property type="match status" value="1"/>
</dbReference>
<feature type="transmembrane region" description="Helical" evidence="4">
    <location>
        <begin position="6"/>
        <end position="26"/>
    </location>
</feature>
<evidence type="ECO:0000256" key="2">
    <source>
        <dbReference type="ARBA" id="ARBA00022741"/>
    </source>
</evidence>
<dbReference type="Proteomes" id="UP000620366">
    <property type="component" value="Unassembled WGS sequence"/>
</dbReference>
<proteinExistence type="predicted"/>
<organism evidence="7 8">
    <name type="scientific">Feifania hominis</name>
    <dbReference type="NCBI Taxonomy" id="2763660"/>
    <lineage>
        <taxon>Bacteria</taxon>
        <taxon>Bacillati</taxon>
        <taxon>Bacillota</taxon>
        <taxon>Clostridia</taxon>
        <taxon>Eubacteriales</taxon>
        <taxon>Feifaniaceae</taxon>
        <taxon>Feifania</taxon>
    </lineage>
</organism>
<name>A0A926HQP1_9FIRM</name>
<dbReference type="InterPro" id="IPR036565">
    <property type="entry name" value="Mur-like_cat_sf"/>
</dbReference>
<feature type="transmembrane region" description="Helical" evidence="4">
    <location>
        <begin position="73"/>
        <end position="89"/>
    </location>
</feature>
<evidence type="ECO:0000256" key="4">
    <source>
        <dbReference type="SAM" id="Phobius"/>
    </source>
</evidence>
<feature type="domain" description="Mur ligase C-terminal" evidence="5">
    <location>
        <begin position="401"/>
        <end position="523"/>
    </location>
</feature>
<dbReference type="InterPro" id="IPR013221">
    <property type="entry name" value="Mur_ligase_cen"/>
</dbReference>
<keyword evidence="2" id="KW-0547">Nucleotide-binding</keyword>